<feature type="region of interest" description="Disordered" evidence="1">
    <location>
        <begin position="49"/>
        <end position="89"/>
    </location>
</feature>
<organism evidence="2 5">
    <name type="scientific">Mycobacterium persicum</name>
    <dbReference type="NCBI Taxonomy" id="1487726"/>
    <lineage>
        <taxon>Bacteria</taxon>
        <taxon>Bacillati</taxon>
        <taxon>Actinomycetota</taxon>
        <taxon>Actinomycetes</taxon>
        <taxon>Mycobacteriales</taxon>
        <taxon>Mycobacteriaceae</taxon>
        <taxon>Mycobacterium</taxon>
    </lineage>
</organism>
<proteinExistence type="predicted"/>
<reference evidence="4 5" key="1">
    <citation type="submission" date="2018-09" db="EMBL/GenBank/DDBJ databases">
        <authorList>
            <person name="Tagini F."/>
        </authorList>
    </citation>
    <scope>NUCLEOTIDE SEQUENCE [LARGE SCALE GENOMIC DNA]</scope>
    <source>
        <strain evidence="3 4">MK4</strain>
        <strain evidence="2 5">MK42</strain>
    </source>
</reference>
<evidence type="ECO:0000313" key="3">
    <source>
        <dbReference type="EMBL" id="VBA29695.1"/>
    </source>
</evidence>
<gene>
    <name evidence="2" type="ORF">LAUMK42_04801</name>
    <name evidence="3" type="ORF">LAUMK4_04815</name>
</gene>
<feature type="region of interest" description="Disordered" evidence="1">
    <location>
        <begin position="213"/>
        <end position="232"/>
    </location>
</feature>
<protein>
    <submittedName>
        <fullName evidence="2">Uncharacterized protein</fullName>
    </submittedName>
</protein>
<comment type="caution">
    <text evidence="2">The sequence shown here is derived from an EMBL/GenBank/DDBJ whole genome shotgun (WGS) entry which is preliminary data.</text>
</comment>
<dbReference type="AlphaFoldDB" id="A0AB38UZX7"/>
<evidence type="ECO:0000313" key="5">
    <source>
        <dbReference type="Proteomes" id="UP000279331"/>
    </source>
</evidence>
<sequence length="232" mass="25594">MVNTGSCLAVRLCPNPTDSSIGGNQKSHWAIPPGHILGARGRVRRQIHRPQLGHPPGKDPNRAGPADPLGNHRRRHAQPLWWPPWADSGGGRRQVTGSLAHYDPTIRTATRADWQQPLMRWSRTPPERRVTARTDVSHVSTSSLGHASPSGSWTPIARRACDVSRAFALTWPSDRATPTTTVPVQPATKYMMPQCDYWIGASKMMNRRTLVSDRSRAERCRPDAISDIAAGS</sequence>
<accession>A0AB38UZX7</accession>
<dbReference type="EMBL" id="UPHM01000130">
    <property type="protein sequence ID" value="VBA29695.1"/>
    <property type="molecule type" value="Genomic_DNA"/>
</dbReference>
<evidence type="ECO:0000256" key="1">
    <source>
        <dbReference type="SAM" id="MobiDB-lite"/>
    </source>
</evidence>
<dbReference type="EMBL" id="UPHL01000138">
    <property type="protein sequence ID" value="VAZ85959.1"/>
    <property type="molecule type" value="Genomic_DNA"/>
</dbReference>
<dbReference type="Proteomes" id="UP000271464">
    <property type="component" value="Unassembled WGS sequence"/>
</dbReference>
<keyword evidence="4" id="KW-1185">Reference proteome</keyword>
<feature type="compositionally biased region" description="Basic and acidic residues" evidence="1">
    <location>
        <begin position="213"/>
        <end position="224"/>
    </location>
</feature>
<dbReference type="Proteomes" id="UP000279331">
    <property type="component" value="Unassembled WGS sequence"/>
</dbReference>
<evidence type="ECO:0000313" key="2">
    <source>
        <dbReference type="EMBL" id="VAZ85959.1"/>
    </source>
</evidence>
<name>A0AB38UZX7_9MYCO</name>
<evidence type="ECO:0000313" key="4">
    <source>
        <dbReference type="Proteomes" id="UP000271464"/>
    </source>
</evidence>